<dbReference type="Pfam" id="PF04427">
    <property type="entry name" value="Brix"/>
    <property type="match status" value="1"/>
</dbReference>
<feature type="compositionally biased region" description="Basic and acidic residues" evidence="1">
    <location>
        <begin position="313"/>
        <end position="326"/>
    </location>
</feature>
<dbReference type="GO" id="GO:0000027">
    <property type="term" value="P:ribosomal large subunit assembly"/>
    <property type="evidence" value="ECO:0007669"/>
    <property type="project" value="TreeGrafter"/>
</dbReference>
<dbReference type="Proteomes" id="UP000252139">
    <property type="component" value="Unassembled WGS sequence"/>
</dbReference>
<feature type="compositionally biased region" description="Acidic residues" evidence="1">
    <location>
        <begin position="327"/>
        <end position="345"/>
    </location>
</feature>
<evidence type="ECO:0000313" key="4">
    <source>
        <dbReference type="Proteomes" id="UP000252139"/>
    </source>
</evidence>
<name>A0A367JW73_RHIAZ</name>
<evidence type="ECO:0000256" key="1">
    <source>
        <dbReference type="SAM" id="MobiDB-lite"/>
    </source>
</evidence>
<feature type="region of interest" description="Disordered" evidence="1">
    <location>
        <begin position="313"/>
        <end position="345"/>
    </location>
</feature>
<dbReference type="PANTHER" id="PTHR12661">
    <property type="entry name" value="PETER PAN-RELATED"/>
    <property type="match status" value="1"/>
</dbReference>
<protein>
    <recommendedName>
        <fullName evidence="2">Brix domain-containing protein</fullName>
    </recommendedName>
</protein>
<organism evidence="3 4">
    <name type="scientific">Rhizopus azygosporus</name>
    <name type="common">Rhizopus microsporus var. azygosporus</name>
    <dbReference type="NCBI Taxonomy" id="86630"/>
    <lineage>
        <taxon>Eukaryota</taxon>
        <taxon>Fungi</taxon>
        <taxon>Fungi incertae sedis</taxon>
        <taxon>Mucoromycota</taxon>
        <taxon>Mucoromycotina</taxon>
        <taxon>Mucoromycetes</taxon>
        <taxon>Mucorales</taxon>
        <taxon>Mucorineae</taxon>
        <taxon>Rhizopodaceae</taxon>
        <taxon>Rhizopus</taxon>
    </lineage>
</organism>
<dbReference type="InterPro" id="IPR007109">
    <property type="entry name" value="Brix"/>
</dbReference>
<dbReference type="PANTHER" id="PTHR12661:SF5">
    <property type="entry name" value="SUPPRESSOR OF SWI4 1 HOMOLOG"/>
    <property type="match status" value="1"/>
</dbReference>
<accession>A0A367JW73</accession>
<dbReference type="AlphaFoldDB" id="A0A367JW73"/>
<dbReference type="OrthoDB" id="10261452at2759"/>
<dbReference type="SMART" id="SM00879">
    <property type="entry name" value="Brix"/>
    <property type="match status" value="1"/>
</dbReference>
<dbReference type="GO" id="GO:0006364">
    <property type="term" value="P:rRNA processing"/>
    <property type="evidence" value="ECO:0007669"/>
    <property type="project" value="InterPro"/>
</dbReference>
<keyword evidence="4" id="KW-1185">Reference proteome</keyword>
<proteinExistence type="predicted"/>
<dbReference type="GO" id="GO:0030687">
    <property type="term" value="C:preribosome, large subunit precursor"/>
    <property type="evidence" value="ECO:0007669"/>
    <property type="project" value="TreeGrafter"/>
</dbReference>
<dbReference type="Gene3D" id="3.40.50.10480">
    <property type="entry name" value="Probable brix-domain ribosomal biogenesis protein"/>
    <property type="match status" value="1"/>
</dbReference>
<dbReference type="InterPro" id="IPR045112">
    <property type="entry name" value="PPAN-like"/>
</dbReference>
<dbReference type="SUPFAM" id="SSF52954">
    <property type="entry name" value="Class II aaRS ABD-related"/>
    <property type="match status" value="1"/>
</dbReference>
<dbReference type="PROSITE" id="PS50833">
    <property type="entry name" value="BRIX"/>
    <property type="match status" value="1"/>
</dbReference>
<gene>
    <name evidence="3" type="ORF">CU097_004283</name>
</gene>
<dbReference type="EMBL" id="PJQL01000610">
    <property type="protein sequence ID" value="RCH94157.1"/>
    <property type="molecule type" value="Genomic_DNA"/>
</dbReference>
<feature type="domain" description="Brix" evidence="2">
    <location>
        <begin position="23"/>
        <end position="279"/>
    </location>
</feature>
<dbReference type="GO" id="GO:0019843">
    <property type="term" value="F:rRNA binding"/>
    <property type="evidence" value="ECO:0007669"/>
    <property type="project" value="InterPro"/>
</dbReference>
<dbReference type="STRING" id="86630.A0A367JW73"/>
<evidence type="ECO:0000259" key="2">
    <source>
        <dbReference type="PROSITE" id="PS50833"/>
    </source>
</evidence>
<reference evidence="3 4" key="1">
    <citation type="journal article" date="2018" name="G3 (Bethesda)">
        <title>Phylogenetic and Phylogenomic Definition of Rhizopus Species.</title>
        <authorList>
            <person name="Gryganskyi A.P."/>
            <person name="Golan J."/>
            <person name="Dolatabadi S."/>
            <person name="Mondo S."/>
            <person name="Robb S."/>
            <person name="Idnurm A."/>
            <person name="Muszewska A."/>
            <person name="Steczkiewicz K."/>
            <person name="Masonjones S."/>
            <person name="Liao H.L."/>
            <person name="Gajdeczka M.T."/>
            <person name="Anike F."/>
            <person name="Vuek A."/>
            <person name="Anishchenko I.M."/>
            <person name="Voigt K."/>
            <person name="de Hoog G.S."/>
            <person name="Smith M.E."/>
            <person name="Heitman J."/>
            <person name="Vilgalys R."/>
            <person name="Stajich J.E."/>
        </authorList>
    </citation>
    <scope>NUCLEOTIDE SEQUENCE [LARGE SCALE GENOMIC DNA]</scope>
    <source>
        <strain evidence="3 4">CBS 357.93</strain>
    </source>
</reference>
<comment type="caution">
    <text evidence="3">The sequence shown here is derived from an EMBL/GenBank/DDBJ whole genome shotgun (WGS) entry which is preliminary data.</text>
</comment>
<evidence type="ECO:0000313" key="3">
    <source>
        <dbReference type="EMBL" id="RCH94157.1"/>
    </source>
</evidence>
<sequence>MAKRKRKTRTHIAPTEEEMDKIPKSFVMRSGIVGRSVTALVRDVRRIFEPHTASHLRERRSNRLKDFVMVAGQLGVTHFVIFSRTEKNVNLRICRVPRGPTLTFRVVEYALAKDCLALQRNPKTSDTEYRTSPLIVLNNFQQPGKEFKVMTAMLQNMFPSIDVQTMQLSQAKRVLLFNYNEDTQQIDVRHYSIGVKATGVSKSIKRVVNTDLPNLGDFEDISDYILKEAIVSESDVEDGPESTVTLPDQRRNEQRAVRLCEIGPRMTLELVKVENGVCGGEVLYHRYVKKTKRERKENEERAAKKAKILKEKEEARALREKEKEEEASKEEEATDEDEEDDEDEA</sequence>